<comment type="caution">
    <text evidence="8">The sequence shown here is derived from an EMBL/GenBank/DDBJ whole genome shotgun (WGS) entry which is preliminary data.</text>
</comment>
<evidence type="ECO:0000256" key="6">
    <source>
        <dbReference type="ARBA" id="ARBA00023136"/>
    </source>
</evidence>
<proteinExistence type="predicted"/>
<evidence type="ECO:0000256" key="2">
    <source>
        <dbReference type="ARBA" id="ARBA00022448"/>
    </source>
</evidence>
<feature type="transmembrane region" description="Helical" evidence="7">
    <location>
        <begin position="21"/>
        <end position="43"/>
    </location>
</feature>
<evidence type="ECO:0000313" key="9">
    <source>
        <dbReference type="Proteomes" id="UP000240739"/>
    </source>
</evidence>
<dbReference type="Proteomes" id="UP000240739">
    <property type="component" value="Unassembled WGS sequence"/>
</dbReference>
<evidence type="ECO:0000256" key="1">
    <source>
        <dbReference type="ARBA" id="ARBA00004651"/>
    </source>
</evidence>
<feature type="transmembrane region" description="Helical" evidence="7">
    <location>
        <begin position="376"/>
        <end position="397"/>
    </location>
</feature>
<protein>
    <submittedName>
        <fullName evidence="8">MFS transporter</fullName>
    </submittedName>
</protein>
<evidence type="ECO:0000256" key="3">
    <source>
        <dbReference type="ARBA" id="ARBA00022475"/>
    </source>
</evidence>
<dbReference type="OrthoDB" id="9775268at2"/>
<dbReference type="SUPFAM" id="SSF103473">
    <property type="entry name" value="MFS general substrate transporter"/>
    <property type="match status" value="1"/>
</dbReference>
<keyword evidence="4 7" id="KW-0812">Transmembrane</keyword>
<keyword evidence="5 7" id="KW-1133">Transmembrane helix</keyword>
<keyword evidence="6 7" id="KW-0472">Membrane</keyword>
<keyword evidence="3" id="KW-1003">Cell membrane</keyword>
<dbReference type="Gene3D" id="1.20.1250.20">
    <property type="entry name" value="MFS general substrate transporter like domains"/>
    <property type="match status" value="1"/>
</dbReference>
<gene>
    <name evidence="8" type="ORF">C7Y72_08435</name>
</gene>
<feature type="transmembrane region" description="Helical" evidence="7">
    <location>
        <begin position="166"/>
        <end position="192"/>
    </location>
</feature>
<evidence type="ECO:0000256" key="5">
    <source>
        <dbReference type="ARBA" id="ARBA00022989"/>
    </source>
</evidence>
<dbReference type="PANTHER" id="PTHR23513">
    <property type="entry name" value="INTEGRAL MEMBRANE EFFLUX PROTEIN-RELATED"/>
    <property type="match status" value="1"/>
</dbReference>
<sequence>MSARIRRTFDPLHVADYRRYFIAQLISTSGNWIQNVAAVWLMVSLTGDGLAVGLVPALQFVPLLLLGQVGGLLADRVDKRRLLLCTQLVMIIPAAALAVIAFLDAATPALIYAAVLLRGIAMALDGPARQALPIELVGPDRVVGAVALNSLAINASRIIGPAVAGLLIGVAGIAWCFVVDALTFVAMIVAVARLDPARMGAPARGPREPHAIRAGVAYVRRTPELLIPLGMMALVGLLAFNFQVLLALLASTTWGGDAWLFTAMTMAMAVGSIAGAVAIGGARDLGPAALVTSAAAFGVTDLLVAASPTVAVQLVALVLLGAASVTFSSGVTSVLQLRVDPQMRGRVMALYSLVFLGSTPFGAPLLGWIGEHAGPRAGLALGGLAALAAAVGAAVAYRRTGGGPPVPPVVRPRAAREREPVAA</sequence>
<feature type="transmembrane region" description="Helical" evidence="7">
    <location>
        <begin position="82"/>
        <end position="103"/>
    </location>
</feature>
<organism evidence="8 9">
    <name type="scientific">Paraconexibacter algicola</name>
    <dbReference type="NCBI Taxonomy" id="2133960"/>
    <lineage>
        <taxon>Bacteria</taxon>
        <taxon>Bacillati</taxon>
        <taxon>Actinomycetota</taxon>
        <taxon>Thermoleophilia</taxon>
        <taxon>Solirubrobacterales</taxon>
        <taxon>Paraconexibacteraceae</taxon>
        <taxon>Paraconexibacter</taxon>
    </lineage>
</organism>
<dbReference type="Pfam" id="PF05977">
    <property type="entry name" value="MFS_3"/>
    <property type="match status" value="1"/>
</dbReference>
<feature type="transmembrane region" description="Helical" evidence="7">
    <location>
        <begin position="49"/>
        <end position="70"/>
    </location>
</feature>
<name>A0A2T4UKA6_9ACTN</name>
<feature type="transmembrane region" description="Helical" evidence="7">
    <location>
        <begin position="225"/>
        <end position="246"/>
    </location>
</feature>
<feature type="transmembrane region" description="Helical" evidence="7">
    <location>
        <begin position="312"/>
        <end position="335"/>
    </location>
</feature>
<keyword evidence="2" id="KW-0813">Transport</keyword>
<dbReference type="PANTHER" id="PTHR23513:SF11">
    <property type="entry name" value="STAPHYLOFERRIN A TRANSPORTER"/>
    <property type="match status" value="1"/>
</dbReference>
<feature type="transmembrane region" description="Helical" evidence="7">
    <location>
        <begin position="258"/>
        <end position="281"/>
    </location>
</feature>
<feature type="transmembrane region" description="Helical" evidence="7">
    <location>
        <begin position="347"/>
        <end position="370"/>
    </location>
</feature>
<comment type="subcellular location">
    <subcellularLocation>
        <location evidence="1">Cell membrane</location>
        <topology evidence="1">Multi-pass membrane protein</topology>
    </subcellularLocation>
</comment>
<accession>A0A2T4UKA6</accession>
<keyword evidence="9" id="KW-1185">Reference proteome</keyword>
<dbReference type="GO" id="GO:0005886">
    <property type="term" value="C:plasma membrane"/>
    <property type="evidence" value="ECO:0007669"/>
    <property type="project" value="UniProtKB-SubCell"/>
</dbReference>
<evidence type="ECO:0000256" key="4">
    <source>
        <dbReference type="ARBA" id="ARBA00022692"/>
    </source>
</evidence>
<evidence type="ECO:0000313" key="8">
    <source>
        <dbReference type="EMBL" id="PTL59673.1"/>
    </source>
</evidence>
<reference evidence="8 9" key="1">
    <citation type="submission" date="2018-03" db="EMBL/GenBank/DDBJ databases">
        <title>Aquarubrobacter algicola gen. nov., sp. nov., a novel actinobacterium isolated from shallow eutrophic lake during the end of cyanobacterial harmful algal blooms.</title>
        <authorList>
            <person name="Chun S.J."/>
        </authorList>
    </citation>
    <scope>NUCLEOTIDE SEQUENCE [LARGE SCALE GENOMIC DNA]</scope>
    <source>
        <strain evidence="8 9">Seoho-28</strain>
    </source>
</reference>
<dbReference type="InterPro" id="IPR010290">
    <property type="entry name" value="TM_effector"/>
</dbReference>
<dbReference type="EMBL" id="PYYB01000001">
    <property type="protein sequence ID" value="PTL59673.1"/>
    <property type="molecule type" value="Genomic_DNA"/>
</dbReference>
<dbReference type="InterPro" id="IPR036259">
    <property type="entry name" value="MFS_trans_sf"/>
</dbReference>
<dbReference type="RefSeq" id="WP_107568316.1">
    <property type="nucleotide sequence ID" value="NZ_PYYB01000001.1"/>
</dbReference>
<dbReference type="CDD" id="cd06173">
    <property type="entry name" value="MFS_MefA_like"/>
    <property type="match status" value="1"/>
</dbReference>
<feature type="transmembrane region" description="Helical" evidence="7">
    <location>
        <begin position="288"/>
        <end position="306"/>
    </location>
</feature>
<dbReference type="AlphaFoldDB" id="A0A2T4UKA6"/>
<evidence type="ECO:0000256" key="7">
    <source>
        <dbReference type="SAM" id="Phobius"/>
    </source>
</evidence>